<proteinExistence type="predicted"/>
<dbReference type="EMBL" id="KQ243730">
    <property type="protein sequence ID" value="KNC75275.1"/>
    <property type="molecule type" value="Genomic_DNA"/>
</dbReference>
<evidence type="ECO:0000256" key="2">
    <source>
        <dbReference type="SAM" id="Phobius"/>
    </source>
</evidence>
<sequence length="202" mass="21533">MNQSPPNDGTTTSGPEPTPGPNAGDGSTNSITLHTTVFHGSPLEGLSVESSDTKMKEDAKTSTTTALINKTDVSSSMVNIKPNPNVDIEIAWFQVITAIRRVSSLKQISGREFIILNGWGFLLLVLFNGALFAALAAVSIRYTKGFAPASDQRLALACLVTQTSYGIACGTEYCWFYNVSGRARVSAKADLPTIRSEDEAIA</sequence>
<dbReference type="AlphaFoldDB" id="A0A0L0FEU8"/>
<keyword evidence="4" id="KW-1185">Reference proteome</keyword>
<feature type="transmembrane region" description="Helical" evidence="2">
    <location>
        <begin position="113"/>
        <end position="138"/>
    </location>
</feature>
<dbReference type="Proteomes" id="UP000054560">
    <property type="component" value="Unassembled WGS sequence"/>
</dbReference>
<dbReference type="GeneID" id="25912700"/>
<keyword evidence="2" id="KW-1133">Transmembrane helix</keyword>
<evidence type="ECO:0000256" key="1">
    <source>
        <dbReference type="SAM" id="MobiDB-lite"/>
    </source>
</evidence>
<evidence type="ECO:0000313" key="4">
    <source>
        <dbReference type="Proteomes" id="UP000054560"/>
    </source>
</evidence>
<gene>
    <name evidence="3" type="ORF">SARC_12196</name>
</gene>
<name>A0A0L0FEU8_9EUKA</name>
<organism evidence="3 4">
    <name type="scientific">Sphaeroforma arctica JP610</name>
    <dbReference type="NCBI Taxonomy" id="667725"/>
    <lineage>
        <taxon>Eukaryota</taxon>
        <taxon>Ichthyosporea</taxon>
        <taxon>Ichthyophonida</taxon>
        <taxon>Sphaeroforma</taxon>
    </lineage>
</organism>
<keyword evidence="2" id="KW-0812">Transmembrane</keyword>
<accession>A0A0L0FEU8</accession>
<protein>
    <submittedName>
        <fullName evidence="3">Uncharacterized protein</fullName>
    </submittedName>
</protein>
<feature type="region of interest" description="Disordered" evidence="1">
    <location>
        <begin position="1"/>
        <end position="31"/>
    </location>
</feature>
<reference evidence="3 4" key="1">
    <citation type="submission" date="2011-02" db="EMBL/GenBank/DDBJ databases">
        <title>The Genome Sequence of Sphaeroforma arctica JP610.</title>
        <authorList>
            <consortium name="The Broad Institute Genome Sequencing Platform"/>
            <person name="Russ C."/>
            <person name="Cuomo C."/>
            <person name="Young S.K."/>
            <person name="Zeng Q."/>
            <person name="Gargeya S."/>
            <person name="Alvarado L."/>
            <person name="Berlin A."/>
            <person name="Chapman S.B."/>
            <person name="Chen Z."/>
            <person name="Freedman E."/>
            <person name="Gellesch M."/>
            <person name="Goldberg J."/>
            <person name="Griggs A."/>
            <person name="Gujja S."/>
            <person name="Heilman E."/>
            <person name="Heiman D."/>
            <person name="Howarth C."/>
            <person name="Mehta T."/>
            <person name="Neiman D."/>
            <person name="Pearson M."/>
            <person name="Roberts A."/>
            <person name="Saif S."/>
            <person name="Shea T."/>
            <person name="Shenoy N."/>
            <person name="Sisk P."/>
            <person name="Stolte C."/>
            <person name="Sykes S."/>
            <person name="White J."/>
            <person name="Yandava C."/>
            <person name="Burger G."/>
            <person name="Gray M.W."/>
            <person name="Holland P.W.H."/>
            <person name="King N."/>
            <person name="Lang F.B.F."/>
            <person name="Roger A.J."/>
            <person name="Ruiz-Trillo I."/>
            <person name="Haas B."/>
            <person name="Nusbaum C."/>
            <person name="Birren B."/>
        </authorList>
    </citation>
    <scope>NUCLEOTIDE SEQUENCE [LARGE SCALE GENOMIC DNA]</scope>
    <source>
        <strain evidence="3 4">JP610</strain>
    </source>
</reference>
<evidence type="ECO:0000313" key="3">
    <source>
        <dbReference type="EMBL" id="KNC75275.1"/>
    </source>
</evidence>
<dbReference type="RefSeq" id="XP_014149177.1">
    <property type="nucleotide sequence ID" value="XM_014293702.1"/>
</dbReference>
<keyword evidence="2" id="KW-0472">Membrane</keyword>